<accession>A0A0E9SMM4</accession>
<feature type="compositionally biased region" description="Basic residues" evidence="1">
    <location>
        <begin position="7"/>
        <end position="20"/>
    </location>
</feature>
<feature type="region of interest" description="Disordered" evidence="1">
    <location>
        <begin position="1"/>
        <end position="20"/>
    </location>
</feature>
<evidence type="ECO:0000313" key="2">
    <source>
        <dbReference type="EMBL" id="JAH42629.1"/>
    </source>
</evidence>
<dbReference type="EMBL" id="GBXM01065948">
    <property type="protein sequence ID" value="JAH42629.1"/>
    <property type="molecule type" value="Transcribed_RNA"/>
</dbReference>
<protein>
    <submittedName>
        <fullName evidence="2">Uncharacterized protein</fullName>
    </submittedName>
</protein>
<sequence length="50" mass="5970">MDTCTHTRARTHTHAHTRKPTAPRNFKALALLNTSYKRLLYFQKAYYFKV</sequence>
<name>A0A0E9SMM4_ANGAN</name>
<evidence type="ECO:0000256" key="1">
    <source>
        <dbReference type="SAM" id="MobiDB-lite"/>
    </source>
</evidence>
<reference evidence="2" key="2">
    <citation type="journal article" date="2015" name="Fish Shellfish Immunol.">
        <title>Early steps in the European eel (Anguilla anguilla)-Vibrio vulnificus interaction in the gills: Role of the RtxA13 toxin.</title>
        <authorList>
            <person name="Callol A."/>
            <person name="Pajuelo D."/>
            <person name="Ebbesson L."/>
            <person name="Teles M."/>
            <person name="MacKenzie S."/>
            <person name="Amaro C."/>
        </authorList>
    </citation>
    <scope>NUCLEOTIDE SEQUENCE</scope>
</reference>
<reference evidence="2" key="1">
    <citation type="submission" date="2014-11" db="EMBL/GenBank/DDBJ databases">
        <authorList>
            <person name="Amaro Gonzalez C."/>
        </authorList>
    </citation>
    <scope>NUCLEOTIDE SEQUENCE</scope>
</reference>
<organism evidence="2">
    <name type="scientific">Anguilla anguilla</name>
    <name type="common">European freshwater eel</name>
    <name type="synonym">Muraena anguilla</name>
    <dbReference type="NCBI Taxonomy" id="7936"/>
    <lineage>
        <taxon>Eukaryota</taxon>
        <taxon>Metazoa</taxon>
        <taxon>Chordata</taxon>
        <taxon>Craniata</taxon>
        <taxon>Vertebrata</taxon>
        <taxon>Euteleostomi</taxon>
        <taxon>Actinopterygii</taxon>
        <taxon>Neopterygii</taxon>
        <taxon>Teleostei</taxon>
        <taxon>Anguilliformes</taxon>
        <taxon>Anguillidae</taxon>
        <taxon>Anguilla</taxon>
    </lineage>
</organism>
<proteinExistence type="predicted"/>
<dbReference type="AlphaFoldDB" id="A0A0E9SMM4"/>